<dbReference type="OrthoDB" id="3631190at2"/>
<name>A0A1Z1WCK6_9ACTN</name>
<dbReference type="InterPro" id="IPR006311">
    <property type="entry name" value="TAT_signal"/>
</dbReference>
<keyword evidence="2" id="KW-0732">Signal</keyword>
<evidence type="ECO:0000256" key="1">
    <source>
        <dbReference type="SAM" id="MobiDB-lite"/>
    </source>
</evidence>
<dbReference type="PROSITE" id="PS51318">
    <property type="entry name" value="TAT"/>
    <property type="match status" value="1"/>
</dbReference>
<reference evidence="3 4" key="1">
    <citation type="submission" date="2017-05" db="EMBL/GenBank/DDBJ databases">
        <title>Streptomyces alboflavus Genome sequencing and assembly.</title>
        <authorList>
            <person name="Wang Y."/>
            <person name="Du B."/>
            <person name="Ding Y."/>
            <person name="Liu H."/>
            <person name="Hou Q."/>
            <person name="Liu K."/>
            <person name="Wang C."/>
            <person name="Yao L."/>
        </authorList>
    </citation>
    <scope>NUCLEOTIDE SEQUENCE [LARGE SCALE GENOMIC DNA]</scope>
    <source>
        <strain evidence="3 4">MDJK44</strain>
    </source>
</reference>
<feature type="region of interest" description="Disordered" evidence="1">
    <location>
        <begin position="195"/>
        <end position="227"/>
    </location>
</feature>
<feature type="chain" id="PRO_5012531831" description="Secreted protein" evidence="2">
    <location>
        <begin position="31"/>
        <end position="227"/>
    </location>
</feature>
<evidence type="ECO:0000313" key="4">
    <source>
        <dbReference type="Proteomes" id="UP000195880"/>
    </source>
</evidence>
<dbReference type="AlphaFoldDB" id="A0A1Z1WCK6"/>
<keyword evidence="4" id="KW-1185">Reference proteome</keyword>
<gene>
    <name evidence="3" type="ORF">SMD44_03631</name>
</gene>
<accession>A0A1Z1WCK6</accession>
<sequence length="227" mass="24247">MQVNLSRRSVVKVGAVGALGAALAPGVASAAPGPEPLPQPEELPTSANGWTVETRSNSVSTVWTRPVAGAGLEVDVRIGDVEAILVHVVRRFHYEIEEIPRVDLSGWQPLGKVSRDVPASNLASGTAVRIRPGSRVKGGFFPLQEVVLRDVLADCEGVVRWAGDDEAVDESLFYVDVGPDDERVRRVADKFRAAEATPGRGAGAPVDVQSRSRQRRAEALTDVQRSA</sequence>
<evidence type="ECO:0000313" key="3">
    <source>
        <dbReference type="EMBL" id="ARX84193.1"/>
    </source>
</evidence>
<dbReference type="Proteomes" id="UP000195880">
    <property type="component" value="Chromosome"/>
</dbReference>
<proteinExistence type="predicted"/>
<protein>
    <recommendedName>
        <fullName evidence="5">Secreted protein</fullName>
    </recommendedName>
</protein>
<evidence type="ECO:0008006" key="5">
    <source>
        <dbReference type="Google" id="ProtNLM"/>
    </source>
</evidence>
<feature type="signal peptide" evidence="2">
    <location>
        <begin position="1"/>
        <end position="30"/>
    </location>
</feature>
<feature type="region of interest" description="Disordered" evidence="1">
    <location>
        <begin position="27"/>
        <end position="48"/>
    </location>
</feature>
<evidence type="ECO:0000256" key="2">
    <source>
        <dbReference type="SAM" id="SignalP"/>
    </source>
</evidence>
<dbReference type="KEGG" id="salf:SMD44_03631"/>
<organism evidence="3 4">
    <name type="scientific">Streptomyces alboflavus</name>
    <dbReference type="NCBI Taxonomy" id="67267"/>
    <lineage>
        <taxon>Bacteria</taxon>
        <taxon>Bacillati</taxon>
        <taxon>Actinomycetota</taxon>
        <taxon>Actinomycetes</taxon>
        <taxon>Kitasatosporales</taxon>
        <taxon>Streptomycetaceae</taxon>
        <taxon>Streptomyces</taxon>
    </lineage>
</organism>
<dbReference type="EMBL" id="CP021748">
    <property type="protein sequence ID" value="ARX84193.1"/>
    <property type="molecule type" value="Genomic_DNA"/>
</dbReference>